<dbReference type="Pfam" id="PF00990">
    <property type="entry name" value="GGDEF"/>
    <property type="match status" value="1"/>
</dbReference>
<dbReference type="SUPFAM" id="SSF55073">
    <property type="entry name" value="Nucleotide cyclase"/>
    <property type="match status" value="1"/>
</dbReference>
<sequence length="326" mass="36215">MTNPDTRVLVVDDTRFSATLVARTLGQAGYRDVRHASSASEALSVLAEQPAQIVIADWMMPDIDGLALTRRIRQMDEAHNRYTYVILLTAREEQDALRQAFDEGVDDFVPKSGMTAQLLPRVFAADRLVAMQNRILADNQRLLDALSTMQKQTLIDPLTGFGNQPYAKRRLHDALRHAHARGGAASLLLCRIDTLDALQQQFGTRLCDQLLLAFSRRLKQMVRPLDILARLAPDTFALITWQPDRAHSTPGSFKRLYDGLNHRAFQTTGGFHSLQVSISLCTADQPSRQQADDLFSAARDALPESALLQRIVEVPCPMLAPHAPGA</sequence>
<dbReference type="NCBIfam" id="TIGR00254">
    <property type="entry name" value="GGDEF"/>
    <property type="match status" value="1"/>
</dbReference>
<dbReference type="InterPro" id="IPR000160">
    <property type="entry name" value="GGDEF_dom"/>
</dbReference>
<keyword evidence="6" id="KW-1185">Reference proteome</keyword>
<dbReference type="AlphaFoldDB" id="A0A0B4XL59"/>
<feature type="domain" description="Response regulatory" evidence="3">
    <location>
        <begin position="7"/>
        <end position="126"/>
    </location>
</feature>
<evidence type="ECO:0000313" key="6">
    <source>
        <dbReference type="Proteomes" id="UP000006764"/>
    </source>
</evidence>
<organism evidence="5 6">
    <name type="scientific">Isoalcanivorax pacificus W11-5</name>
    <dbReference type="NCBI Taxonomy" id="391936"/>
    <lineage>
        <taxon>Bacteria</taxon>
        <taxon>Pseudomonadati</taxon>
        <taxon>Pseudomonadota</taxon>
        <taxon>Gammaproteobacteria</taxon>
        <taxon>Oceanospirillales</taxon>
        <taxon>Alcanivoracaceae</taxon>
        <taxon>Isoalcanivorax</taxon>
    </lineage>
</organism>
<dbReference type="GO" id="GO:0000160">
    <property type="term" value="P:phosphorelay signal transduction system"/>
    <property type="evidence" value="ECO:0007669"/>
    <property type="project" value="InterPro"/>
</dbReference>
<proteinExistence type="predicted"/>
<evidence type="ECO:0000256" key="2">
    <source>
        <dbReference type="PROSITE-ProRule" id="PRU00169"/>
    </source>
</evidence>
<reference evidence="5 6" key="1">
    <citation type="journal article" date="2012" name="J. Bacteriol.">
        <title>Genome sequence of an alkane-degrading bacterium, Alcanivorax pacificus type strain W11-5, isolated from deep sea sediment.</title>
        <authorList>
            <person name="Lai Q."/>
            <person name="Shao Z."/>
        </authorList>
    </citation>
    <scope>NUCLEOTIDE SEQUENCE [LARGE SCALE GENOMIC DNA]</scope>
    <source>
        <strain evidence="5 6">W11-5</strain>
    </source>
</reference>
<dbReference type="PANTHER" id="PTHR44591">
    <property type="entry name" value="STRESS RESPONSE REGULATOR PROTEIN 1"/>
    <property type="match status" value="1"/>
</dbReference>
<feature type="modified residue" description="4-aspartylphosphate" evidence="2">
    <location>
        <position position="57"/>
    </location>
</feature>
<dbReference type="Pfam" id="PF00072">
    <property type="entry name" value="Response_reg"/>
    <property type="match status" value="1"/>
</dbReference>
<dbReference type="InterPro" id="IPR011006">
    <property type="entry name" value="CheY-like_superfamily"/>
</dbReference>
<dbReference type="KEGG" id="apac:S7S_05025"/>
<evidence type="ECO:0000313" key="5">
    <source>
        <dbReference type="EMBL" id="AJD47425.1"/>
    </source>
</evidence>
<protein>
    <submittedName>
        <fullName evidence="5">Response regulator receiver modulated diguanylate cyclase</fullName>
    </submittedName>
</protein>
<dbReference type="InterPro" id="IPR029787">
    <property type="entry name" value="Nucleotide_cyclase"/>
</dbReference>
<accession>A0A0B4XL59</accession>
<name>A0A0B4XL59_9GAMM</name>
<dbReference type="InterPro" id="IPR001789">
    <property type="entry name" value="Sig_transdc_resp-reg_receiver"/>
</dbReference>
<evidence type="ECO:0000256" key="1">
    <source>
        <dbReference type="ARBA" id="ARBA00022553"/>
    </source>
</evidence>
<dbReference type="SMART" id="SM00267">
    <property type="entry name" value="GGDEF"/>
    <property type="match status" value="1"/>
</dbReference>
<dbReference type="PROSITE" id="PS50110">
    <property type="entry name" value="RESPONSE_REGULATORY"/>
    <property type="match status" value="1"/>
</dbReference>
<dbReference type="HOGENOM" id="CLU_000445_11_28_6"/>
<dbReference type="STRING" id="391936.S7S_05025"/>
<dbReference type="PROSITE" id="PS50887">
    <property type="entry name" value="GGDEF"/>
    <property type="match status" value="1"/>
</dbReference>
<dbReference type="Gene3D" id="3.30.70.270">
    <property type="match status" value="1"/>
</dbReference>
<dbReference type="SMART" id="SM00448">
    <property type="entry name" value="REC"/>
    <property type="match status" value="1"/>
</dbReference>
<dbReference type="InterPro" id="IPR050595">
    <property type="entry name" value="Bact_response_regulator"/>
</dbReference>
<evidence type="ECO:0000259" key="4">
    <source>
        <dbReference type="PROSITE" id="PS50887"/>
    </source>
</evidence>
<dbReference type="Proteomes" id="UP000006764">
    <property type="component" value="Chromosome"/>
</dbReference>
<feature type="domain" description="GGDEF" evidence="4">
    <location>
        <begin position="183"/>
        <end position="316"/>
    </location>
</feature>
<dbReference type="CDD" id="cd17574">
    <property type="entry name" value="REC_OmpR"/>
    <property type="match status" value="1"/>
</dbReference>
<dbReference type="SUPFAM" id="SSF52172">
    <property type="entry name" value="CheY-like"/>
    <property type="match status" value="1"/>
</dbReference>
<dbReference type="OrthoDB" id="9800897at2"/>
<dbReference type="Gene3D" id="3.40.50.2300">
    <property type="match status" value="1"/>
</dbReference>
<evidence type="ECO:0000259" key="3">
    <source>
        <dbReference type="PROSITE" id="PS50110"/>
    </source>
</evidence>
<dbReference type="InterPro" id="IPR043128">
    <property type="entry name" value="Rev_trsase/Diguanyl_cyclase"/>
</dbReference>
<keyword evidence="1 2" id="KW-0597">Phosphoprotein</keyword>
<dbReference type="PANTHER" id="PTHR44591:SF3">
    <property type="entry name" value="RESPONSE REGULATORY DOMAIN-CONTAINING PROTEIN"/>
    <property type="match status" value="1"/>
</dbReference>
<gene>
    <name evidence="5" type="ORF">S7S_05025</name>
</gene>
<dbReference type="EMBL" id="CP004387">
    <property type="protein sequence ID" value="AJD47425.1"/>
    <property type="molecule type" value="Genomic_DNA"/>
</dbReference>
<dbReference type="RefSeq" id="WP_008737318.1">
    <property type="nucleotide sequence ID" value="NZ_CP004387.1"/>
</dbReference>